<reference evidence="3 4" key="1">
    <citation type="journal article" date="2018" name="G3 (Bethesda)">
        <title>A High-Quality Reference Genome for the Invasive Mosquitofish Gambusia affinis Using a Chicago Library.</title>
        <authorList>
            <person name="Hoffberg S.L."/>
            <person name="Troendle N.J."/>
            <person name="Glenn T.C."/>
            <person name="Mahmud O."/>
            <person name="Louha S."/>
            <person name="Chalopin D."/>
            <person name="Bennetzen J.L."/>
            <person name="Mauricio R."/>
        </authorList>
    </citation>
    <scope>NUCLEOTIDE SEQUENCE [LARGE SCALE GENOMIC DNA]</scope>
    <source>
        <strain evidence="3">NE01/NJP1002.9</strain>
        <tissue evidence="3">Muscle</tissue>
    </source>
</reference>
<gene>
    <name evidence="3" type="ORF">CCH79_00015206</name>
</gene>
<feature type="non-terminal residue" evidence="3">
    <location>
        <position position="606"/>
    </location>
</feature>
<feature type="compositionally biased region" description="Basic and acidic residues" evidence="1">
    <location>
        <begin position="307"/>
        <end position="318"/>
    </location>
</feature>
<dbReference type="GO" id="GO:0045814">
    <property type="term" value="P:negative regulation of gene expression, epigenetic"/>
    <property type="evidence" value="ECO:0007669"/>
    <property type="project" value="TreeGrafter"/>
</dbReference>
<sequence length="606" mass="67635">MARAHTREGEGETEREKPIFPSPPSVVRGLASVSAPLPWLKYLGRTAYLVGLRLSPMPDQGKKRCAFYPLVFQLSWKLRLGNRHLMKLTRLLEEALIAIFRRICGACNLNAVSPCLVLETQSSPEPEDPGGLEGYTNMRETADLTGIQKIVCGTIYKEVTYRRDRSIREVYEDRFMQERPGPYPRAAGAVERRGPFGRPEDEYGRGGYEYEGGPRFYPNGGGPRGFHDDQRGYQVEGHHFPERRAIPPARREDFPYRVPREDPHAGRSLEFSARAPPPPSVRSQGVYPAARSLPESGEDTLVQAIRNLDRGEERDPYRRKAALFPPLRERSPVRRDVARSPHSRSGSSVSSRGYSPDRAKNLPFSTQQGKNLDGPESHTGVSEHLWGALFPQSGHDILGYEETCTESKIIDKIPGLSREGSPQSATSNKEESNPPEAEKEEPVVAPVTEDGKKSTENLEERRTMAIAAKAKEIEKVYRQDCETFGMVVKMLVAKDPSLEKQLQVPLRENLGEIRERCLEDLKHFIKELDEDVRFPEPSVCDSVTPAMTQKLLKTGVPCEARCPSEFCGSCGAGPVGGVGACFCRGPGWLPYAESPRPSCDWAQYIS</sequence>
<evidence type="ECO:0000259" key="2">
    <source>
        <dbReference type="Pfam" id="PF25234"/>
    </source>
</evidence>
<protein>
    <recommendedName>
        <fullName evidence="2">Periphilin-1 C-terminal domain-containing protein</fullName>
    </recommendedName>
</protein>
<feature type="compositionally biased region" description="Basic and acidic residues" evidence="1">
    <location>
        <begin position="1"/>
        <end position="18"/>
    </location>
</feature>
<dbReference type="EMBL" id="NHOQ01001223">
    <property type="protein sequence ID" value="PWA26142.1"/>
    <property type="molecule type" value="Genomic_DNA"/>
</dbReference>
<dbReference type="GO" id="GO:0005654">
    <property type="term" value="C:nucleoplasm"/>
    <property type="evidence" value="ECO:0007669"/>
    <property type="project" value="TreeGrafter"/>
</dbReference>
<feature type="compositionally biased region" description="Basic and acidic residues" evidence="1">
    <location>
        <begin position="238"/>
        <end position="267"/>
    </location>
</feature>
<keyword evidence="4" id="KW-1185">Reference proteome</keyword>
<feature type="domain" description="Periphilin-1 C-terminal" evidence="2">
    <location>
        <begin position="452"/>
        <end position="530"/>
    </location>
</feature>
<feature type="compositionally biased region" description="Basic and acidic residues" evidence="1">
    <location>
        <begin position="190"/>
        <end position="203"/>
    </location>
</feature>
<feature type="region of interest" description="Disordered" evidence="1">
    <location>
        <begin position="182"/>
        <end position="203"/>
    </location>
</feature>
<dbReference type="PANTHER" id="PTHR15836">
    <property type="entry name" value="PERIPHILIN 1"/>
    <property type="match status" value="1"/>
</dbReference>
<accession>A0A315VRH7</accession>
<dbReference type="Proteomes" id="UP000250572">
    <property type="component" value="Unassembled WGS sequence"/>
</dbReference>
<feature type="compositionally biased region" description="Basic and acidic residues" evidence="1">
    <location>
        <begin position="428"/>
        <end position="442"/>
    </location>
</feature>
<dbReference type="InterPro" id="IPR028851">
    <property type="entry name" value="Pphln1"/>
</dbReference>
<dbReference type="PANTHER" id="PTHR15836:SF4">
    <property type="entry name" value="PERIPHILIN-1"/>
    <property type="match status" value="1"/>
</dbReference>
<evidence type="ECO:0000256" key="1">
    <source>
        <dbReference type="SAM" id="MobiDB-lite"/>
    </source>
</evidence>
<feature type="compositionally biased region" description="Basic and acidic residues" evidence="1">
    <location>
        <begin position="327"/>
        <end position="339"/>
    </location>
</feature>
<name>A0A315VRH7_GAMAF</name>
<dbReference type="AlphaFoldDB" id="A0A315VRH7"/>
<dbReference type="GO" id="GO:0097355">
    <property type="term" value="P:protein localization to heterochromatin"/>
    <property type="evidence" value="ECO:0007669"/>
    <property type="project" value="TreeGrafter"/>
</dbReference>
<feature type="compositionally biased region" description="Low complexity" evidence="1">
    <location>
        <begin position="343"/>
        <end position="354"/>
    </location>
</feature>
<evidence type="ECO:0000313" key="3">
    <source>
        <dbReference type="EMBL" id="PWA26142.1"/>
    </source>
</evidence>
<dbReference type="GO" id="GO:0045892">
    <property type="term" value="P:negative regulation of DNA-templated transcription"/>
    <property type="evidence" value="ECO:0007669"/>
    <property type="project" value="InterPro"/>
</dbReference>
<evidence type="ECO:0000313" key="4">
    <source>
        <dbReference type="Proteomes" id="UP000250572"/>
    </source>
</evidence>
<dbReference type="Pfam" id="PF25234">
    <property type="entry name" value="Periphilin_C"/>
    <property type="match status" value="1"/>
</dbReference>
<feature type="region of interest" description="Disordered" evidence="1">
    <location>
        <begin position="238"/>
        <end position="379"/>
    </location>
</feature>
<dbReference type="CDD" id="cd22896">
    <property type="entry name" value="periphilin-like"/>
    <property type="match status" value="1"/>
</dbReference>
<dbReference type="InterPro" id="IPR057603">
    <property type="entry name" value="Periphilin-1_C"/>
</dbReference>
<proteinExistence type="predicted"/>
<feature type="region of interest" description="Disordered" evidence="1">
    <location>
        <begin position="1"/>
        <end position="21"/>
    </location>
</feature>
<feature type="region of interest" description="Disordered" evidence="1">
    <location>
        <begin position="411"/>
        <end position="457"/>
    </location>
</feature>
<organism evidence="3 4">
    <name type="scientific">Gambusia affinis</name>
    <name type="common">Western mosquitofish</name>
    <name type="synonym">Heterandria affinis</name>
    <dbReference type="NCBI Taxonomy" id="33528"/>
    <lineage>
        <taxon>Eukaryota</taxon>
        <taxon>Metazoa</taxon>
        <taxon>Chordata</taxon>
        <taxon>Craniata</taxon>
        <taxon>Vertebrata</taxon>
        <taxon>Euteleostomi</taxon>
        <taxon>Actinopterygii</taxon>
        <taxon>Neopterygii</taxon>
        <taxon>Teleostei</taxon>
        <taxon>Neoteleostei</taxon>
        <taxon>Acanthomorphata</taxon>
        <taxon>Ovalentaria</taxon>
        <taxon>Atherinomorphae</taxon>
        <taxon>Cyprinodontiformes</taxon>
        <taxon>Poeciliidae</taxon>
        <taxon>Poeciliinae</taxon>
        <taxon>Gambusia</taxon>
    </lineage>
</organism>
<comment type="caution">
    <text evidence="3">The sequence shown here is derived from an EMBL/GenBank/DDBJ whole genome shotgun (WGS) entry which is preliminary data.</text>
</comment>